<protein>
    <submittedName>
        <fullName evidence="1">Uncharacterized protein</fullName>
    </submittedName>
</protein>
<sequence length="94" mass="11109">MSANLRPFRATLSLGNRKKSTGYRSGEYERQFTNPMFSQKPLYKRNGMRPCIIVERKPRPWLLQMEPVILSTFEHIKVQFTADNLTCRKKFLVD</sequence>
<accession>A0A4Y2Q164</accession>
<keyword evidence="2" id="KW-1185">Reference proteome</keyword>
<dbReference type="Proteomes" id="UP000499080">
    <property type="component" value="Unassembled WGS sequence"/>
</dbReference>
<evidence type="ECO:0000313" key="1">
    <source>
        <dbReference type="EMBL" id="GBN56883.1"/>
    </source>
</evidence>
<proteinExistence type="predicted"/>
<evidence type="ECO:0000313" key="2">
    <source>
        <dbReference type="Proteomes" id="UP000499080"/>
    </source>
</evidence>
<gene>
    <name evidence="1" type="ORF">AVEN_236602_1</name>
</gene>
<organism evidence="1 2">
    <name type="scientific">Araneus ventricosus</name>
    <name type="common">Orbweaver spider</name>
    <name type="synonym">Epeira ventricosa</name>
    <dbReference type="NCBI Taxonomy" id="182803"/>
    <lineage>
        <taxon>Eukaryota</taxon>
        <taxon>Metazoa</taxon>
        <taxon>Ecdysozoa</taxon>
        <taxon>Arthropoda</taxon>
        <taxon>Chelicerata</taxon>
        <taxon>Arachnida</taxon>
        <taxon>Araneae</taxon>
        <taxon>Araneomorphae</taxon>
        <taxon>Entelegynae</taxon>
        <taxon>Araneoidea</taxon>
        <taxon>Araneidae</taxon>
        <taxon>Araneus</taxon>
    </lineage>
</organism>
<reference evidence="1 2" key="1">
    <citation type="journal article" date="2019" name="Sci. Rep.">
        <title>Orb-weaving spider Araneus ventricosus genome elucidates the spidroin gene catalogue.</title>
        <authorList>
            <person name="Kono N."/>
            <person name="Nakamura H."/>
            <person name="Ohtoshi R."/>
            <person name="Moran D.A.P."/>
            <person name="Shinohara A."/>
            <person name="Yoshida Y."/>
            <person name="Fujiwara M."/>
            <person name="Mori M."/>
            <person name="Tomita M."/>
            <person name="Arakawa K."/>
        </authorList>
    </citation>
    <scope>NUCLEOTIDE SEQUENCE [LARGE SCALE GENOMIC DNA]</scope>
</reference>
<name>A0A4Y2Q164_ARAVE</name>
<comment type="caution">
    <text evidence="1">The sequence shown here is derived from an EMBL/GenBank/DDBJ whole genome shotgun (WGS) entry which is preliminary data.</text>
</comment>
<dbReference type="EMBL" id="BGPR01012616">
    <property type="protein sequence ID" value="GBN56883.1"/>
    <property type="molecule type" value="Genomic_DNA"/>
</dbReference>
<dbReference type="AlphaFoldDB" id="A0A4Y2Q164"/>